<organism evidence="2 3">
    <name type="scientific">Candidatus Methylocalor cossyra</name>
    <dbReference type="NCBI Taxonomy" id="3108543"/>
    <lineage>
        <taxon>Bacteria</taxon>
        <taxon>Pseudomonadati</taxon>
        <taxon>Pseudomonadota</taxon>
        <taxon>Gammaproteobacteria</taxon>
        <taxon>Methylococcales</taxon>
        <taxon>Methylococcaceae</taxon>
        <taxon>Candidatus Methylocalor</taxon>
    </lineage>
</organism>
<gene>
    <name evidence="2" type="ORF">MECH1_V1_0296</name>
</gene>
<protein>
    <submittedName>
        <fullName evidence="2">MxaC protein</fullName>
    </submittedName>
</protein>
<proteinExistence type="predicted"/>
<reference evidence="2 3" key="1">
    <citation type="submission" date="2024-04" db="EMBL/GenBank/DDBJ databases">
        <authorList>
            <person name="Cremers G."/>
        </authorList>
    </citation>
    <scope>NUCLEOTIDE SEQUENCE [LARGE SCALE GENOMIC DNA]</scope>
    <source>
        <strain evidence="2">MeCH1-AG</strain>
    </source>
</reference>
<dbReference type="Gene3D" id="3.40.50.410">
    <property type="entry name" value="von Willebrand factor, type A domain"/>
    <property type="match status" value="1"/>
</dbReference>
<sequence>MSLGFSEPWALLLGLTAALPWLRRGQRALAYPAVPWLPADPLSTALDRLLRGAGAAVAVLLAVALAGPHLREQWVERIGTGAHIVLLLDRSSSMNENFTGRSLGAQAAESKSGMARRLLAEFVARRPHDLFAMVDFSAAPIYVLPLTADRDAVQAAIAAAGGRGHGVTHIAPGLAMALDFFAGKPASGARVILLVSDGAARIDEETRDRLRQGFQDTHCTLYWIYLRNPRSAPLSEKPANPNESTTPEYFLDQYFRTLGVPYRAFEADSPAALEQAIAAVDRLENLPLPYQEKLPRRDLSPWCYGAALALLALLVAGKTLEVKAWNA</sequence>
<keyword evidence="3" id="KW-1185">Reference proteome</keyword>
<evidence type="ECO:0000313" key="3">
    <source>
        <dbReference type="Proteomes" id="UP001497493"/>
    </source>
</evidence>
<dbReference type="SMART" id="SM00327">
    <property type="entry name" value="VWA"/>
    <property type="match status" value="1"/>
</dbReference>
<feature type="domain" description="VWFA" evidence="1">
    <location>
        <begin position="83"/>
        <end position="283"/>
    </location>
</feature>
<dbReference type="EMBL" id="OZ026884">
    <property type="protein sequence ID" value="CAL1239072.1"/>
    <property type="molecule type" value="Genomic_DNA"/>
</dbReference>
<dbReference type="RefSeq" id="WP_348758663.1">
    <property type="nucleotide sequence ID" value="NZ_OZ026884.1"/>
</dbReference>
<dbReference type="InterPro" id="IPR036465">
    <property type="entry name" value="vWFA_dom_sf"/>
</dbReference>
<evidence type="ECO:0000259" key="1">
    <source>
        <dbReference type="PROSITE" id="PS50234"/>
    </source>
</evidence>
<accession>A0ABP1C4E5</accession>
<evidence type="ECO:0000313" key="2">
    <source>
        <dbReference type="EMBL" id="CAL1239072.1"/>
    </source>
</evidence>
<dbReference type="CDD" id="cd00198">
    <property type="entry name" value="vWFA"/>
    <property type="match status" value="1"/>
</dbReference>
<dbReference type="PROSITE" id="PS50234">
    <property type="entry name" value="VWFA"/>
    <property type="match status" value="1"/>
</dbReference>
<dbReference type="InterPro" id="IPR002035">
    <property type="entry name" value="VWF_A"/>
</dbReference>
<dbReference type="Proteomes" id="UP001497493">
    <property type="component" value="Chromosome"/>
</dbReference>
<name>A0ABP1C4E5_9GAMM</name>
<dbReference type="SUPFAM" id="SSF53300">
    <property type="entry name" value="vWA-like"/>
    <property type="match status" value="1"/>
</dbReference>
<dbReference type="Pfam" id="PF13519">
    <property type="entry name" value="VWA_2"/>
    <property type="match status" value="1"/>
</dbReference>